<keyword evidence="4" id="KW-0472">Membrane</keyword>
<dbReference type="GO" id="GO:0016020">
    <property type="term" value="C:membrane"/>
    <property type="evidence" value="ECO:0007669"/>
    <property type="project" value="InterPro"/>
</dbReference>
<dbReference type="InterPro" id="IPR012556">
    <property type="entry name" value="Entericidin"/>
</dbReference>
<evidence type="ECO:0000256" key="2">
    <source>
        <dbReference type="ARBA" id="ARBA00022475"/>
    </source>
</evidence>
<gene>
    <name evidence="7" type="ORF">AAX06_06885</name>
</gene>
<name>A0AAC8T833_9GAMM</name>
<evidence type="ECO:0000256" key="3">
    <source>
        <dbReference type="ARBA" id="ARBA00022729"/>
    </source>
</evidence>
<dbReference type="RefSeq" id="WP_046696481.1">
    <property type="nucleotide sequence ID" value="NZ_CP011376.1"/>
</dbReference>
<dbReference type="EMBL" id="CP011376">
    <property type="protein sequence ID" value="AKG07925.1"/>
    <property type="molecule type" value="Genomic_DNA"/>
</dbReference>
<proteinExistence type="inferred from homology"/>
<reference evidence="7 8" key="1">
    <citation type="submission" date="2015-05" db="EMBL/GenBank/DDBJ databases">
        <authorList>
            <person name="Dickey A."/>
            <person name="Clawson M."/>
            <person name="Bono J."/>
            <person name="Loy J.D."/>
        </authorList>
    </citation>
    <scope>NUCLEOTIDE SEQUENCE [LARGE SCALE GENOMIC DNA]</scope>
    <source>
        <strain evidence="7 8">22581</strain>
    </source>
</reference>
<dbReference type="Proteomes" id="UP000077465">
    <property type="component" value="Chromosome"/>
</dbReference>
<dbReference type="GO" id="GO:0009636">
    <property type="term" value="P:response to toxic substance"/>
    <property type="evidence" value="ECO:0007669"/>
    <property type="project" value="InterPro"/>
</dbReference>
<protein>
    <submittedName>
        <fullName evidence="7">Entericidin</fullName>
    </submittedName>
</protein>
<evidence type="ECO:0000313" key="8">
    <source>
        <dbReference type="Proteomes" id="UP000077465"/>
    </source>
</evidence>
<keyword evidence="6" id="KW-0449">Lipoprotein</keyword>
<dbReference type="AlphaFoldDB" id="A0AAC8T833"/>
<evidence type="ECO:0000256" key="5">
    <source>
        <dbReference type="ARBA" id="ARBA00023139"/>
    </source>
</evidence>
<dbReference type="PROSITE" id="PS51257">
    <property type="entry name" value="PROKAR_LIPOPROTEIN"/>
    <property type="match status" value="1"/>
</dbReference>
<keyword evidence="2" id="KW-1003">Cell membrane</keyword>
<keyword evidence="5" id="KW-0564">Palmitate</keyword>
<organism evidence="7 8">
    <name type="scientific">Moraxella bovoculi</name>
    <dbReference type="NCBI Taxonomy" id="386891"/>
    <lineage>
        <taxon>Bacteria</taxon>
        <taxon>Pseudomonadati</taxon>
        <taxon>Pseudomonadota</taxon>
        <taxon>Gammaproteobacteria</taxon>
        <taxon>Moraxellales</taxon>
        <taxon>Moraxellaceae</taxon>
        <taxon>Moraxella</taxon>
    </lineage>
</organism>
<evidence type="ECO:0000256" key="4">
    <source>
        <dbReference type="ARBA" id="ARBA00023136"/>
    </source>
</evidence>
<comment type="similarity">
    <text evidence="1">Belongs to the EcnA/EcnB lipoprotein family.</text>
</comment>
<evidence type="ECO:0000256" key="1">
    <source>
        <dbReference type="ARBA" id="ARBA00010296"/>
    </source>
</evidence>
<dbReference type="Pfam" id="PF08085">
    <property type="entry name" value="Entericidin"/>
    <property type="match status" value="1"/>
</dbReference>
<keyword evidence="3" id="KW-0732">Signal</keyword>
<accession>A0AAC8T833</accession>
<evidence type="ECO:0000313" key="7">
    <source>
        <dbReference type="EMBL" id="AKG07925.1"/>
    </source>
</evidence>
<sequence>MKKLIIAAVATAFVLTGCNTVKGLGKDVSKAGDAVTDGAQKVQNKI</sequence>
<evidence type="ECO:0000256" key="6">
    <source>
        <dbReference type="ARBA" id="ARBA00023288"/>
    </source>
</evidence>